<evidence type="ECO:0000313" key="3">
    <source>
        <dbReference type="EMBL" id="CAB4185234.1"/>
    </source>
</evidence>
<evidence type="ECO:0000313" key="5">
    <source>
        <dbReference type="EMBL" id="CAB4191524.1"/>
    </source>
</evidence>
<evidence type="ECO:0000313" key="6">
    <source>
        <dbReference type="EMBL" id="CAB5229827.1"/>
    </source>
</evidence>
<evidence type="ECO:0000313" key="4">
    <source>
        <dbReference type="EMBL" id="CAB4188248.1"/>
    </source>
</evidence>
<dbReference type="EMBL" id="LR797074">
    <property type="protein sequence ID" value="CAB4185234.1"/>
    <property type="molecule type" value="Genomic_DNA"/>
</dbReference>
<evidence type="ECO:0000313" key="2">
    <source>
        <dbReference type="EMBL" id="CAB4173488.1"/>
    </source>
</evidence>
<accession>A0A6J5R3S9</accession>
<evidence type="ECO:0000256" key="1">
    <source>
        <dbReference type="SAM" id="Phobius"/>
    </source>
</evidence>
<proteinExistence type="predicted"/>
<keyword evidence="1" id="KW-1133">Transmembrane helix</keyword>
<dbReference type="EMBL" id="LR797125">
    <property type="protein sequence ID" value="CAB4188248.1"/>
    <property type="molecule type" value="Genomic_DNA"/>
</dbReference>
<keyword evidence="1" id="KW-0812">Transmembrane</keyword>
<protein>
    <submittedName>
        <fullName evidence="4">Uncharacterized protein</fullName>
    </submittedName>
</protein>
<sequence>MITDRGIRLGHALGVVLVLGGLVALLSVASAIESVIR</sequence>
<organism evidence="4">
    <name type="scientific">uncultured Caudovirales phage</name>
    <dbReference type="NCBI Taxonomy" id="2100421"/>
    <lineage>
        <taxon>Viruses</taxon>
        <taxon>Duplodnaviria</taxon>
        <taxon>Heunggongvirae</taxon>
        <taxon>Uroviricota</taxon>
        <taxon>Caudoviricetes</taxon>
        <taxon>Peduoviridae</taxon>
        <taxon>Maltschvirus</taxon>
        <taxon>Maltschvirus maltsch</taxon>
    </lineage>
</organism>
<dbReference type="EMBL" id="LR797172">
    <property type="protein sequence ID" value="CAB4191524.1"/>
    <property type="molecule type" value="Genomic_DNA"/>
</dbReference>
<name>A0A6J5R3S9_9CAUD</name>
<reference evidence="4" key="1">
    <citation type="submission" date="2020-05" db="EMBL/GenBank/DDBJ databases">
        <authorList>
            <person name="Chiriac C."/>
            <person name="Salcher M."/>
            <person name="Ghai R."/>
            <person name="Kavagutti S V."/>
        </authorList>
    </citation>
    <scope>NUCLEOTIDE SEQUENCE</scope>
</reference>
<feature type="transmembrane region" description="Helical" evidence="1">
    <location>
        <begin position="12"/>
        <end position="32"/>
    </location>
</feature>
<dbReference type="EMBL" id="LR796904">
    <property type="protein sequence ID" value="CAB4173488.1"/>
    <property type="molecule type" value="Genomic_DNA"/>
</dbReference>
<dbReference type="EMBL" id="LR798413">
    <property type="protein sequence ID" value="CAB5229827.1"/>
    <property type="molecule type" value="Genomic_DNA"/>
</dbReference>
<keyword evidence="1" id="KW-0472">Membrane</keyword>
<gene>
    <name evidence="3" type="ORF">UFOVP1120_22</name>
    <name evidence="4" type="ORF">UFOVP1183_16</name>
    <name evidence="5" type="ORF">UFOVP1227_48</name>
    <name evidence="6" type="ORF">UFOVP1571_22</name>
    <name evidence="2" type="ORF">UFOVP955_17</name>
</gene>